<gene>
    <name evidence="1" type="ORF">SDC9_173240</name>
</gene>
<dbReference type="EMBL" id="VSSQ01075138">
    <property type="protein sequence ID" value="MPN25824.1"/>
    <property type="molecule type" value="Genomic_DNA"/>
</dbReference>
<dbReference type="AlphaFoldDB" id="A0A645GPF0"/>
<reference evidence="1" key="1">
    <citation type="submission" date="2019-08" db="EMBL/GenBank/DDBJ databases">
        <authorList>
            <person name="Kucharzyk K."/>
            <person name="Murdoch R.W."/>
            <person name="Higgins S."/>
            <person name="Loffler F."/>
        </authorList>
    </citation>
    <scope>NUCLEOTIDE SEQUENCE</scope>
</reference>
<name>A0A645GPF0_9ZZZZ</name>
<comment type="caution">
    <text evidence="1">The sequence shown here is derived from an EMBL/GenBank/DDBJ whole genome shotgun (WGS) entry which is preliminary data.</text>
</comment>
<evidence type="ECO:0008006" key="2">
    <source>
        <dbReference type="Google" id="ProtNLM"/>
    </source>
</evidence>
<organism evidence="1">
    <name type="scientific">bioreactor metagenome</name>
    <dbReference type="NCBI Taxonomy" id="1076179"/>
    <lineage>
        <taxon>unclassified sequences</taxon>
        <taxon>metagenomes</taxon>
        <taxon>ecological metagenomes</taxon>
    </lineage>
</organism>
<accession>A0A645GPF0</accession>
<sequence>MISDIVISGRLGQMVNSYLRELIIEKENIITSNVEKTIIPISDWFKSTNGFLLTLPIGTHVLIRGRIEKDEEHGLFVITETLEIISKDKLLSF</sequence>
<protein>
    <recommendedName>
        <fullName evidence="2">Single-stranded DNA-binding protein</fullName>
    </recommendedName>
</protein>
<evidence type="ECO:0000313" key="1">
    <source>
        <dbReference type="EMBL" id="MPN25824.1"/>
    </source>
</evidence>
<proteinExistence type="predicted"/>